<evidence type="ECO:0000256" key="8">
    <source>
        <dbReference type="ARBA" id="ARBA00061234"/>
    </source>
</evidence>
<dbReference type="Gene3D" id="1.10.8.1080">
    <property type="match status" value="1"/>
</dbReference>
<dbReference type="InterPro" id="IPR040190">
    <property type="entry name" value="MURQ/GCKR"/>
</dbReference>
<gene>
    <name evidence="13 16" type="primary">murQ</name>
    <name evidence="16" type="ORF">K227x_02260</name>
</gene>
<dbReference type="NCBIfam" id="TIGR00274">
    <property type="entry name" value="N-acetylmuramic acid 6-phosphate etherase"/>
    <property type="match status" value="1"/>
</dbReference>
<accession>A0A517N3Y8</accession>
<feature type="domain" description="SIS" evidence="15">
    <location>
        <begin position="61"/>
        <end position="224"/>
    </location>
</feature>
<protein>
    <recommendedName>
        <fullName evidence="10 13">N-acetylmuramic acid 6-phosphate etherase</fullName>
        <shortName evidence="13">MurNAc-6-P etherase</shortName>
        <ecNumber evidence="9 13">4.2.1.126</ecNumber>
    </recommendedName>
    <alternativeName>
        <fullName evidence="12 13">N-acetylmuramic acid 6-phosphate hydrolase</fullName>
    </alternativeName>
    <alternativeName>
        <fullName evidence="11 13">N-acetylmuramic acid 6-phosphate lyase</fullName>
    </alternativeName>
</protein>
<evidence type="ECO:0000313" key="16">
    <source>
        <dbReference type="EMBL" id="QDT01857.1"/>
    </source>
</evidence>
<dbReference type="GO" id="GO:0016803">
    <property type="term" value="F:ether hydrolase activity"/>
    <property type="evidence" value="ECO:0007669"/>
    <property type="project" value="TreeGrafter"/>
</dbReference>
<evidence type="ECO:0000256" key="4">
    <source>
        <dbReference type="ARBA" id="ARBA00051747"/>
    </source>
</evidence>
<dbReference type="PROSITE" id="PS51464">
    <property type="entry name" value="SIS"/>
    <property type="match status" value="1"/>
</dbReference>
<sequence>MNRQQPTSLDNLTTESSNPASANIDTLEAIDIVDVINRQDAMIADAVAKERQSIAAAIELVAGSLRSGGRLIYIGAGTSGRLGVLDASECPPTFNTPPEWVVGLIAGGPTALTRAIEGAEDHPEVGQQDLQSIDLNAKDTVVGIATSGRTPYVIGALQYAREIGAGTVGFSCNQTCELSAHCDVMIAPVVGPEVVTGSTRMKAGTATKMVLNMLTTGAMIRLGKTYGNLMVDLRATNEKLKHRSRRLVTQFTDLDLDEAQTLLDSAGGELKTAIVMQRRNVTADQARNILSEHDGHLRAALGDDTSTGS</sequence>
<comment type="pathway">
    <text evidence="6">Amino-sugar metabolism; 1,6-anhydro-N-acetylmuramate degradation.</text>
</comment>
<keyword evidence="2 13" id="KW-0456">Lyase</keyword>
<dbReference type="SUPFAM" id="SSF53697">
    <property type="entry name" value="SIS domain"/>
    <property type="match status" value="1"/>
</dbReference>
<comment type="catalytic activity">
    <reaction evidence="4 13">
        <text>N-acetyl-D-muramate 6-phosphate + H2O = N-acetyl-D-glucosamine 6-phosphate + (R)-lactate</text>
        <dbReference type="Rhea" id="RHEA:26410"/>
        <dbReference type="ChEBI" id="CHEBI:15377"/>
        <dbReference type="ChEBI" id="CHEBI:16004"/>
        <dbReference type="ChEBI" id="CHEBI:57513"/>
        <dbReference type="ChEBI" id="CHEBI:58722"/>
        <dbReference type="EC" id="4.2.1.126"/>
    </reaction>
</comment>
<dbReference type="GO" id="GO:0097173">
    <property type="term" value="P:N-acetylmuramic acid catabolic process"/>
    <property type="evidence" value="ECO:0007669"/>
    <property type="project" value="UniProtKB-UniPathway"/>
</dbReference>
<dbReference type="AlphaFoldDB" id="A0A517N3Y8"/>
<dbReference type="GO" id="GO:0097367">
    <property type="term" value="F:carbohydrate derivative binding"/>
    <property type="evidence" value="ECO:0007669"/>
    <property type="project" value="InterPro"/>
</dbReference>
<dbReference type="EC" id="4.2.1.126" evidence="9 13"/>
<keyword evidence="3 13" id="KW-0119">Carbohydrate metabolism</keyword>
<evidence type="ECO:0000256" key="11">
    <source>
        <dbReference type="ARBA" id="ARBA00077905"/>
    </source>
</evidence>
<dbReference type="FunFam" id="3.40.50.10490:FF:000014">
    <property type="entry name" value="N-acetylmuramic acid 6-phosphate etherase"/>
    <property type="match status" value="1"/>
</dbReference>
<dbReference type="RefSeq" id="WP_145167682.1">
    <property type="nucleotide sequence ID" value="NZ_CP036525.1"/>
</dbReference>
<evidence type="ECO:0000256" key="6">
    <source>
        <dbReference type="ARBA" id="ARBA00060595"/>
    </source>
</evidence>
<dbReference type="GO" id="GO:0016835">
    <property type="term" value="F:carbon-oxygen lyase activity"/>
    <property type="evidence" value="ECO:0007669"/>
    <property type="project" value="UniProtKB-UniRule"/>
</dbReference>
<dbReference type="InterPro" id="IPR005488">
    <property type="entry name" value="Etherase_MurQ"/>
</dbReference>
<dbReference type="KEGG" id="rlc:K227x_02260"/>
<dbReference type="FunFam" id="1.10.8.1080:FF:000001">
    <property type="entry name" value="N-acetylmuramic acid 6-phosphate etherase"/>
    <property type="match status" value="1"/>
</dbReference>
<dbReference type="InterPro" id="IPR005486">
    <property type="entry name" value="Glucokinase_regulatory_CS"/>
</dbReference>
<evidence type="ECO:0000256" key="10">
    <source>
        <dbReference type="ARBA" id="ARBA00070061"/>
    </source>
</evidence>
<dbReference type="GO" id="GO:0046348">
    <property type="term" value="P:amino sugar catabolic process"/>
    <property type="evidence" value="ECO:0007669"/>
    <property type="project" value="InterPro"/>
</dbReference>
<dbReference type="NCBIfam" id="NF009222">
    <property type="entry name" value="PRK12570.1"/>
    <property type="match status" value="1"/>
</dbReference>
<evidence type="ECO:0000256" key="5">
    <source>
        <dbReference type="ARBA" id="ARBA00060532"/>
    </source>
</evidence>
<dbReference type="PANTHER" id="PTHR10088">
    <property type="entry name" value="GLUCOKINASE REGULATORY PROTEIN"/>
    <property type="match status" value="1"/>
</dbReference>
<evidence type="ECO:0000259" key="15">
    <source>
        <dbReference type="PROSITE" id="PS51464"/>
    </source>
</evidence>
<evidence type="ECO:0000256" key="7">
    <source>
        <dbReference type="ARBA" id="ARBA00060672"/>
    </source>
</evidence>
<dbReference type="InterPro" id="IPR001347">
    <property type="entry name" value="SIS_dom"/>
</dbReference>
<evidence type="ECO:0000256" key="13">
    <source>
        <dbReference type="HAMAP-Rule" id="MF_00068"/>
    </source>
</evidence>
<evidence type="ECO:0000256" key="9">
    <source>
        <dbReference type="ARBA" id="ARBA00067056"/>
    </source>
</evidence>
<organism evidence="16 17">
    <name type="scientific">Rubripirellula lacrimiformis</name>
    <dbReference type="NCBI Taxonomy" id="1930273"/>
    <lineage>
        <taxon>Bacteria</taxon>
        <taxon>Pseudomonadati</taxon>
        <taxon>Planctomycetota</taxon>
        <taxon>Planctomycetia</taxon>
        <taxon>Pirellulales</taxon>
        <taxon>Pirellulaceae</taxon>
        <taxon>Rubripirellula</taxon>
    </lineage>
</organism>
<dbReference type="GO" id="GO:0009254">
    <property type="term" value="P:peptidoglycan turnover"/>
    <property type="evidence" value="ECO:0007669"/>
    <property type="project" value="TreeGrafter"/>
</dbReference>
<evidence type="ECO:0000256" key="12">
    <source>
        <dbReference type="ARBA" id="ARBA00084049"/>
    </source>
</evidence>
<comment type="similarity">
    <text evidence="8 13">Belongs to the GCKR-like family. MurNAc-6-P etherase subfamily.</text>
</comment>
<comment type="pathway">
    <text evidence="5 13">Amino-sugar metabolism; N-acetylmuramate degradation.</text>
</comment>
<reference evidence="16 17" key="1">
    <citation type="submission" date="2019-02" db="EMBL/GenBank/DDBJ databases">
        <title>Deep-cultivation of Planctomycetes and their phenomic and genomic characterization uncovers novel biology.</title>
        <authorList>
            <person name="Wiegand S."/>
            <person name="Jogler M."/>
            <person name="Boedeker C."/>
            <person name="Pinto D."/>
            <person name="Vollmers J."/>
            <person name="Rivas-Marin E."/>
            <person name="Kohn T."/>
            <person name="Peeters S.H."/>
            <person name="Heuer A."/>
            <person name="Rast P."/>
            <person name="Oberbeckmann S."/>
            <person name="Bunk B."/>
            <person name="Jeske O."/>
            <person name="Meyerdierks A."/>
            <person name="Storesund J.E."/>
            <person name="Kallscheuer N."/>
            <person name="Luecker S."/>
            <person name="Lage O.M."/>
            <person name="Pohl T."/>
            <person name="Merkel B.J."/>
            <person name="Hornburger P."/>
            <person name="Mueller R.-W."/>
            <person name="Bruemmer F."/>
            <person name="Labrenz M."/>
            <person name="Spormann A.M."/>
            <person name="Op den Camp H."/>
            <person name="Overmann J."/>
            <person name="Amann R."/>
            <person name="Jetten M.S.M."/>
            <person name="Mascher T."/>
            <person name="Medema M.H."/>
            <person name="Devos D.P."/>
            <person name="Kaster A.-K."/>
            <person name="Ovreas L."/>
            <person name="Rohde M."/>
            <person name="Galperin M.Y."/>
            <person name="Jogler C."/>
        </authorList>
    </citation>
    <scope>NUCLEOTIDE SEQUENCE [LARGE SCALE GENOMIC DNA]</scope>
    <source>
        <strain evidence="16 17">K22_7</strain>
    </source>
</reference>
<feature type="active site" description="Proton donor" evidence="13">
    <location>
        <position position="89"/>
    </location>
</feature>
<dbReference type="PANTHER" id="PTHR10088:SF4">
    <property type="entry name" value="GLUCOKINASE REGULATORY PROTEIN"/>
    <property type="match status" value="1"/>
</dbReference>
<dbReference type="Proteomes" id="UP000318538">
    <property type="component" value="Chromosome"/>
</dbReference>
<feature type="region of interest" description="Disordered" evidence="14">
    <location>
        <begin position="1"/>
        <end position="20"/>
    </location>
</feature>
<evidence type="ECO:0000256" key="2">
    <source>
        <dbReference type="ARBA" id="ARBA00023239"/>
    </source>
</evidence>
<proteinExistence type="inferred from homology"/>
<comment type="pathway">
    <text evidence="7">Cell wall biogenesis.</text>
</comment>
<evidence type="ECO:0000256" key="14">
    <source>
        <dbReference type="SAM" id="MobiDB-lite"/>
    </source>
</evidence>
<evidence type="ECO:0000313" key="17">
    <source>
        <dbReference type="Proteomes" id="UP000318538"/>
    </source>
</evidence>
<comment type="function">
    <text evidence="13">Specifically catalyzes the cleavage of the D-lactyl ether substituent of MurNAc 6-phosphate, producing GlcNAc 6-phosphate and D-lactate.</text>
</comment>
<dbReference type="InterPro" id="IPR046348">
    <property type="entry name" value="SIS_dom_sf"/>
</dbReference>
<dbReference type="NCBIfam" id="NF003915">
    <property type="entry name" value="PRK05441.1"/>
    <property type="match status" value="1"/>
</dbReference>
<feature type="active site" evidence="13">
    <location>
        <position position="120"/>
    </location>
</feature>
<name>A0A517N3Y8_9BACT</name>
<dbReference type="UniPathway" id="UPA00342"/>
<dbReference type="EMBL" id="CP036525">
    <property type="protein sequence ID" value="QDT01857.1"/>
    <property type="molecule type" value="Genomic_DNA"/>
</dbReference>
<comment type="miscellaneous">
    <text evidence="13">A lyase-type mechanism (elimination/hydration) is suggested for the cleavage of the lactyl ether bond of MurNAc 6-phosphate, with the formation of an alpha,beta-unsaturated aldehyde intermediate with (E)-stereochemistry, followed by the syn addition of water to give product.</text>
</comment>
<evidence type="ECO:0000256" key="1">
    <source>
        <dbReference type="ARBA" id="ARBA00011738"/>
    </source>
</evidence>
<comment type="subunit">
    <text evidence="1 13">Homodimer.</text>
</comment>
<keyword evidence="17" id="KW-1185">Reference proteome</keyword>
<dbReference type="Gene3D" id="3.40.50.10490">
    <property type="entry name" value="Glucose-6-phosphate isomerase like protein, domain 1"/>
    <property type="match status" value="1"/>
</dbReference>
<dbReference type="CDD" id="cd05007">
    <property type="entry name" value="SIS_Etherase"/>
    <property type="match status" value="1"/>
</dbReference>
<dbReference type="Pfam" id="PF22645">
    <property type="entry name" value="GKRP_SIS_N"/>
    <property type="match status" value="1"/>
</dbReference>
<evidence type="ECO:0000256" key="3">
    <source>
        <dbReference type="ARBA" id="ARBA00023277"/>
    </source>
</evidence>
<dbReference type="OrthoDB" id="9813395at2"/>
<dbReference type="PROSITE" id="PS01272">
    <property type="entry name" value="GCKR"/>
    <property type="match status" value="1"/>
</dbReference>
<dbReference type="HAMAP" id="MF_00068">
    <property type="entry name" value="MurQ"/>
    <property type="match status" value="1"/>
</dbReference>